<evidence type="ECO:0000313" key="1">
    <source>
        <dbReference type="EMBL" id="KAK2940120.1"/>
    </source>
</evidence>
<sequence>METINEDKEIAAGSLIKKGSKIAARSTLTYGYSIQNILKDTTWHIIDDADPLRMHIIHAPELIQMAEIAGITIPESIQTLITRTAALLQLLSMCKKTPAGFLPMLGQMLIQNGVSIDGTKIDNELKSDTIFQLPSFPDGSASEEQQKTVIQMLPRVCHTLSVPELFWMIRMVDPSKSAVDVQIPLDWAAPALPPKRQWGHYDGRLDHLPPVLPVQQRRDVEGPVLKAVPGCQQGQRMMSVHKFTMELVGRLWRMPTLDETLCYFYGKAIRAEDKADTLMADAPVYLSTVLEQFRPLVTPDATKAFQLFTDTAPSNVRMEREAPTRP</sequence>
<protein>
    <submittedName>
        <fullName evidence="1">Uncharacterized protein</fullName>
    </submittedName>
</protein>
<keyword evidence="2" id="KW-1185">Reference proteome</keyword>
<comment type="caution">
    <text evidence="1">The sequence shown here is derived from an EMBL/GenBank/DDBJ whole genome shotgun (WGS) entry which is preliminary data.</text>
</comment>
<reference evidence="1 2" key="1">
    <citation type="journal article" date="2022" name="bioRxiv">
        <title>Genomics of Preaxostyla Flagellates Illuminates Evolutionary Transitions and the Path Towards Mitochondrial Loss.</title>
        <authorList>
            <person name="Novak L.V.F."/>
            <person name="Treitli S.C."/>
            <person name="Pyrih J."/>
            <person name="Halakuc P."/>
            <person name="Pipaliya S.V."/>
            <person name="Vacek V."/>
            <person name="Brzon O."/>
            <person name="Soukal P."/>
            <person name="Eme L."/>
            <person name="Dacks J.B."/>
            <person name="Karnkowska A."/>
            <person name="Elias M."/>
            <person name="Hampl V."/>
        </authorList>
    </citation>
    <scope>NUCLEOTIDE SEQUENCE [LARGE SCALE GENOMIC DNA]</scope>
    <source>
        <strain evidence="1">NAU3</strain>
        <tissue evidence="1">Gut</tissue>
    </source>
</reference>
<dbReference type="Proteomes" id="UP001281761">
    <property type="component" value="Unassembled WGS sequence"/>
</dbReference>
<dbReference type="EMBL" id="JARBJD010000737">
    <property type="protein sequence ID" value="KAK2940120.1"/>
    <property type="molecule type" value="Genomic_DNA"/>
</dbReference>
<proteinExistence type="predicted"/>
<name>A0ABQ9WQ07_9EUKA</name>
<organism evidence="1 2">
    <name type="scientific">Blattamonas nauphoetae</name>
    <dbReference type="NCBI Taxonomy" id="2049346"/>
    <lineage>
        <taxon>Eukaryota</taxon>
        <taxon>Metamonada</taxon>
        <taxon>Preaxostyla</taxon>
        <taxon>Oxymonadida</taxon>
        <taxon>Blattamonas</taxon>
    </lineage>
</organism>
<gene>
    <name evidence="1" type="ORF">BLNAU_24970</name>
</gene>
<accession>A0ABQ9WQ07</accession>
<evidence type="ECO:0000313" key="2">
    <source>
        <dbReference type="Proteomes" id="UP001281761"/>
    </source>
</evidence>